<dbReference type="RefSeq" id="WP_077024773.1">
    <property type="nucleotide sequence ID" value="NZ_CP017641.1"/>
</dbReference>
<dbReference type="Proteomes" id="UP000187735">
    <property type="component" value="Chromosome"/>
</dbReference>
<keyword evidence="2" id="KW-1185">Reference proteome</keyword>
<organism evidence="1 2">
    <name type="scientific">Fuerstiella marisgermanici</name>
    <dbReference type="NCBI Taxonomy" id="1891926"/>
    <lineage>
        <taxon>Bacteria</taxon>
        <taxon>Pseudomonadati</taxon>
        <taxon>Planctomycetota</taxon>
        <taxon>Planctomycetia</taxon>
        <taxon>Planctomycetales</taxon>
        <taxon>Planctomycetaceae</taxon>
        <taxon>Fuerstiella</taxon>
    </lineage>
</organism>
<accession>A0A1P8WGX8</accession>
<dbReference type="AlphaFoldDB" id="A0A1P8WGX8"/>
<evidence type="ECO:0000313" key="2">
    <source>
        <dbReference type="Proteomes" id="UP000187735"/>
    </source>
</evidence>
<sequence length="74" mass="8094">MKTITNEDRVSMIVLILTQAAQGDGLPNERAEAVYSEIMERYKLIRHGFASALIAVIETVLNSGGENTSKGIEE</sequence>
<dbReference type="EMBL" id="CP017641">
    <property type="protein sequence ID" value="APZ93290.1"/>
    <property type="molecule type" value="Genomic_DNA"/>
</dbReference>
<proteinExistence type="predicted"/>
<name>A0A1P8WGX8_9PLAN</name>
<evidence type="ECO:0000313" key="1">
    <source>
        <dbReference type="EMBL" id="APZ93290.1"/>
    </source>
</evidence>
<dbReference type="KEGG" id="fmr:Fuma_02907"/>
<dbReference type="STRING" id="1891926.Fuma_02907"/>
<reference evidence="1 2" key="1">
    <citation type="journal article" date="2016" name="Front. Microbiol.">
        <title>Fuerstia marisgermanicae gen. nov., sp. nov., an Unusual Member of the Phylum Planctomycetes from the German Wadden Sea.</title>
        <authorList>
            <person name="Kohn T."/>
            <person name="Heuer A."/>
            <person name="Jogler M."/>
            <person name="Vollmers J."/>
            <person name="Boedeker C."/>
            <person name="Bunk B."/>
            <person name="Rast P."/>
            <person name="Borchert D."/>
            <person name="Glockner I."/>
            <person name="Freese H.M."/>
            <person name="Klenk H.P."/>
            <person name="Overmann J."/>
            <person name="Kaster A.K."/>
            <person name="Rohde M."/>
            <person name="Wiegand S."/>
            <person name="Jogler C."/>
        </authorList>
    </citation>
    <scope>NUCLEOTIDE SEQUENCE [LARGE SCALE GENOMIC DNA]</scope>
    <source>
        <strain evidence="1 2">NH11</strain>
    </source>
</reference>
<protein>
    <submittedName>
        <fullName evidence="1">Uncharacterized protein</fullName>
    </submittedName>
</protein>
<gene>
    <name evidence="1" type="ORF">Fuma_02907</name>
</gene>